<dbReference type="Proteomes" id="UP001529510">
    <property type="component" value="Unassembled WGS sequence"/>
</dbReference>
<dbReference type="Pfam" id="PF14566">
    <property type="entry name" value="PTPlike_phytase"/>
    <property type="match status" value="1"/>
</dbReference>
<keyword evidence="2" id="KW-1185">Reference proteome</keyword>
<dbReference type="Gene3D" id="3.90.190.10">
    <property type="entry name" value="Protein tyrosine phosphatase superfamily"/>
    <property type="match status" value="1"/>
</dbReference>
<name>A0ABD0PYC0_CIRMR</name>
<reference evidence="1 2" key="1">
    <citation type="submission" date="2024-05" db="EMBL/GenBank/DDBJ databases">
        <title>Genome sequencing and assembly of Indian major carp, Cirrhinus mrigala (Hamilton, 1822).</title>
        <authorList>
            <person name="Mohindra V."/>
            <person name="Chowdhury L.M."/>
            <person name="Lal K."/>
            <person name="Jena J.K."/>
        </authorList>
    </citation>
    <scope>NUCLEOTIDE SEQUENCE [LARGE SCALE GENOMIC DNA]</scope>
    <source>
        <strain evidence="1">CM1030</strain>
        <tissue evidence="1">Blood</tissue>
    </source>
</reference>
<proteinExistence type="predicted"/>
<protein>
    <submittedName>
        <fullName evidence="1">Uncharacterized protein</fullName>
    </submittedName>
</protein>
<comment type="caution">
    <text evidence="1">The sequence shown here is derived from an EMBL/GenBank/DDBJ whole genome shotgun (WGS) entry which is preliminary data.</text>
</comment>
<accession>A0ABD0PYC0</accession>
<feature type="non-terminal residue" evidence="1">
    <location>
        <position position="149"/>
    </location>
</feature>
<evidence type="ECO:0000313" key="1">
    <source>
        <dbReference type="EMBL" id="KAL0178884.1"/>
    </source>
</evidence>
<dbReference type="AlphaFoldDB" id="A0ABD0PYC0"/>
<organism evidence="1 2">
    <name type="scientific">Cirrhinus mrigala</name>
    <name type="common">Mrigala</name>
    <dbReference type="NCBI Taxonomy" id="683832"/>
    <lineage>
        <taxon>Eukaryota</taxon>
        <taxon>Metazoa</taxon>
        <taxon>Chordata</taxon>
        <taxon>Craniata</taxon>
        <taxon>Vertebrata</taxon>
        <taxon>Euteleostomi</taxon>
        <taxon>Actinopterygii</taxon>
        <taxon>Neopterygii</taxon>
        <taxon>Teleostei</taxon>
        <taxon>Ostariophysi</taxon>
        <taxon>Cypriniformes</taxon>
        <taxon>Cyprinidae</taxon>
        <taxon>Labeoninae</taxon>
        <taxon>Labeonini</taxon>
        <taxon>Cirrhinus</taxon>
    </lineage>
</organism>
<sequence>MKVANFRRVPKMSVYGMAQPTSEATGAVLAYLTDEKRKHSSVLWVNLQDELVLEANGQIFCPREPTRVDQHICVLSSQTHEIERLETALKEELLGSQKWLEVTLEQEKQMKMFKSCVTVQEIFNQHKSSHQGLQYRRIPFPESSSPTEE</sequence>
<dbReference type="SMART" id="SM01301">
    <property type="entry name" value="PTPlike_phytase"/>
    <property type="match status" value="1"/>
</dbReference>
<dbReference type="EMBL" id="JAMKFB020000012">
    <property type="protein sequence ID" value="KAL0178884.1"/>
    <property type="molecule type" value="Genomic_DNA"/>
</dbReference>
<gene>
    <name evidence="1" type="ORF">M9458_024326</name>
</gene>
<dbReference type="InterPro" id="IPR029021">
    <property type="entry name" value="Prot-tyrosine_phosphatase-like"/>
</dbReference>
<evidence type="ECO:0000313" key="2">
    <source>
        <dbReference type="Proteomes" id="UP001529510"/>
    </source>
</evidence>
<dbReference type="SUPFAM" id="SSF52799">
    <property type="entry name" value="(Phosphotyrosine protein) phosphatases II"/>
    <property type="match status" value="1"/>
</dbReference>